<organism evidence="2 3">
    <name type="scientific">Delftia phage RG-2014</name>
    <dbReference type="NCBI Taxonomy" id="1563661"/>
    <lineage>
        <taxon>Viruses</taxon>
        <taxon>Duplodnaviria</taxon>
        <taxon>Heunggongvirae</taxon>
        <taxon>Uroviricota</taxon>
        <taxon>Caudoviricetes</taxon>
        <taxon>Schitoviridae</taxon>
        <taxon>Dendoorenvirus</taxon>
        <taxon>Dendoorenvirus RG2014</taxon>
    </lineage>
</organism>
<gene>
    <name evidence="2" type="ORF">RG2014_057</name>
</gene>
<evidence type="ECO:0000256" key="1">
    <source>
        <dbReference type="SAM" id="MobiDB-lite"/>
    </source>
</evidence>
<accession>A0A097PBD8</accession>
<dbReference type="EMBL" id="KM879221">
    <property type="protein sequence ID" value="AIU44311.1"/>
    <property type="molecule type" value="Genomic_DNA"/>
</dbReference>
<reference evidence="3" key="1">
    <citation type="submission" date="2014-10" db="EMBL/GenBank/DDBJ databases">
        <title>Draft genome sequence of lytic bacteriophage specific to a multidrug resistant bacterium Delftia tsuruhatensis ARB-1.</title>
        <authorList>
            <person name="Bhattacharjee A.S."/>
            <person name="Motlagh A.M."/>
            <person name="Goel R."/>
        </authorList>
    </citation>
    <scope>NUCLEOTIDE SEQUENCE [LARGE SCALE GENOMIC DNA]</scope>
</reference>
<keyword evidence="3" id="KW-1185">Reference proteome</keyword>
<sequence>MSNNPFAKFSNDGLEKAKDTLGGGGFIKDSDLYKGAIREFYATQSESGSMFAHFTIEMADGSKYSDRVCVAGKSGDNFYLNKQDNTKKVPLPGYLIAEHMAQIAVGKSLNELDFQTKTITQRNFDTKKDEHVDVQMAVEMLGKVVELGVLKVRTNKKGPAPDYALTNEEKFENETDKVFHPEYGITVVEAENEISEPLFRKGWLERNKGQIRDKFKEVKGAGAAGAPQRPTPSGGAAAGGAPARKSLFPSKSA</sequence>
<dbReference type="GeneID" id="24638742"/>
<dbReference type="GO" id="GO:0003677">
    <property type="term" value="F:DNA binding"/>
    <property type="evidence" value="ECO:0007669"/>
    <property type="project" value="UniProtKB-KW"/>
</dbReference>
<evidence type="ECO:0000313" key="2">
    <source>
        <dbReference type="EMBL" id="AIU44311.1"/>
    </source>
</evidence>
<keyword evidence="2" id="KW-0238">DNA-binding</keyword>
<dbReference type="KEGG" id="vg:24638742"/>
<dbReference type="Proteomes" id="UP000030040">
    <property type="component" value="Segment"/>
</dbReference>
<evidence type="ECO:0000313" key="3">
    <source>
        <dbReference type="Proteomes" id="UP000030040"/>
    </source>
</evidence>
<dbReference type="RefSeq" id="YP_009148420.1">
    <property type="nucleotide sequence ID" value="NC_027348.2"/>
</dbReference>
<proteinExistence type="predicted"/>
<name>A0A097PBD8_9CAUD</name>
<dbReference type="OrthoDB" id="8347at10239"/>
<feature type="region of interest" description="Disordered" evidence="1">
    <location>
        <begin position="218"/>
        <end position="253"/>
    </location>
</feature>
<protein>
    <submittedName>
        <fullName evidence="2">Single stranded DNA-binding protein</fullName>
    </submittedName>
</protein>